<protein>
    <submittedName>
        <fullName evidence="1">Uncharacterized protein</fullName>
    </submittedName>
</protein>
<evidence type="ECO:0000313" key="1">
    <source>
        <dbReference type="EMBL" id="ACU23960.1"/>
    </source>
</evidence>
<dbReference type="PANTHER" id="PTHR35115:SF1">
    <property type="entry name" value="PROTEIN IN CHLOROPLAST ATPASE BIOGENESIS, CHLOROPLASTIC"/>
    <property type="match status" value="1"/>
</dbReference>
<sequence length="230" mass="25404">MKVGGVVLYGGAPRGSVVPLLLSRRRVSLCASSSSYSSISDHVSFVKDVAATQPPQHLSQLLSILKTRGESIISPGARQGLIPLAIPLSKNSSGNVTALLRWPTAPPEMEMPVVEVRKYGVWLLAKSVDQFIQRLLVEEDTKNGRERNEEVFYASGDAGEKFYRKGDFTESGISNLDVYLLKKVGLFPDIIERKVARHFEEGDLVSALVTGEFYTKKSIFQDLLDLLCQF</sequence>
<accession>C6TM18</accession>
<dbReference type="EMBL" id="BT098767">
    <property type="protein sequence ID" value="ACU23960.1"/>
    <property type="molecule type" value="mRNA"/>
</dbReference>
<proteinExistence type="evidence at transcript level"/>
<name>C6TM18_SOYBN</name>
<organism evidence="1">
    <name type="scientific">Glycine max</name>
    <name type="common">Soybean</name>
    <name type="synonym">Glycine hispida</name>
    <dbReference type="NCBI Taxonomy" id="3847"/>
    <lineage>
        <taxon>Eukaryota</taxon>
        <taxon>Viridiplantae</taxon>
        <taxon>Streptophyta</taxon>
        <taxon>Embryophyta</taxon>
        <taxon>Tracheophyta</taxon>
        <taxon>Spermatophyta</taxon>
        <taxon>Magnoliopsida</taxon>
        <taxon>eudicotyledons</taxon>
        <taxon>Gunneridae</taxon>
        <taxon>Pentapetalae</taxon>
        <taxon>rosids</taxon>
        <taxon>fabids</taxon>
        <taxon>Fabales</taxon>
        <taxon>Fabaceae</taxon>
        <taxon>Papilionoideae</taxon>
        <taxon>50 kb inversion clade</taxon>
        <taxon>NPAAA clade</taxon>
        <taxon>indigoferoid/millettioid clade</taxon>
        <taxon>Phaseoleae</taxon>
        <taxon>Glycine</taxon>
        <taxon>Glycine subgen. Soja</taxon>
    </lineage>
</organism>
<dbReference type="InterPro" id="IPR045287">
    <property type="entry name" value="PAB"/>
</dbReference>
<dbReference type="ExpressionAtlas" id="C6TM18">
    <property type="expression patterns" value="baseline and differential"/>
</dbReference>
<dbReference type="AlphaFoldDB" id="C6TM18"/>
<reference evidence="1" key="1">
    <citation type="submission" date="2009-08" db="EMBL/GenBank/DDBJ databases">
        <authorList>
            <person name="Cheung F."/>
            <person name="Xiao Y."/>
            <person name="Chan A."/>
            <person name="Moskal W."/>
            <person name="Town C.D."/>
        </authorList>
    </citation>
    <scope>NUCLEOTIDE SEQUENCE</scope>
</reference>
<dbReference type="PANTHER" id="PTHR35115">
    <property type="entry name" value="CYCLIN DELTA-3"/>
    <property type="match status" value="1"/>
</dbReference>